<organism evidence="1 2">
    <name type="scientific">Brenthis ino</name>
    <name type="common">lesser marbled fritillary</name>
    <dbReference type="NCBI Taxonomy" id="405034"/>
    <lineage>
        <taxon>Eukaryota</taxon>
        <taxon>Metazoa</taxon>
        <taxon>Ecdysozoa</taxon>
        <taxon>Arthropoda</taxon>
        <taxon>Hexapoda</taxon>
        <taxon>Insecta</taxon>
        <taxon>Pterygota</taxon>
        <taxon>Neoptera</taxon>
        <taxon>Endopterygota</taxon>
        <taxon>Lepidoptera</taxon>
        <taxon>Glossata</taxon>
        <taxon>Ditrysia</taxon>
        <taxon>Papilionoidea</taxon>
        <taxon>Nymphalidae</taxon>
        <taxon>Heliconiinae</taxon>
        <taxon>Argynnini</taxon>
        <taxon>Brenthis</taxon>
    </lineage>
</organism>
<protein>
    <submittedName>
        <fullName evidence="1">Uncharacterized protein</fullName>
    </submittedName>
</protein>
<proteinExistence type="predicted"/>
<dbReference type="EMBL" id="OV170225">
    <property type="protein sequence ID" value="CAH0725772.1"/>
    <property type="molecule type" value="Genomic_DNA"/>
</dbReference>
<sequence length="80" mass="9287">MIAAINPIMVSFKKLLTSLDVPEISPQAQFSEKSVFLAEIEGQSGTQKRNLSSDMEEEYIKTTEKFWKRIHFPHRKKDCK</sequence>
<evidence type="ECO:0000313" key="2">
    <source>
        <dbReference type="Proteomes" id="UP000838878"/>
    </source>
</evidence>
<dbReference type="Proteomes" id="UP000838878">
    <property type="component" value="Chromosome 5"/>
</dbReference>
<dbReference type="AlphaFoldDB" id="A0A8J9W4G6"/>
<accession>A0A8J9W4G6</accession>
<evidence type="ECO:0000313" key="1">
    <source>
        <dbReference type="EMBL" id="CAH0725772.1"/>
    </source>
</evidence>
<name>A0A8J9W4G6_9NEOP</name>
<keyword evidence="2" id="KW-1185">Reference proteome</keyword>
<feature type="non-terminal residue" evidence="1">
    <location>
        <position position="80"/>
    </location>
</feature>
<reference evidence="1" key="1">
    <citation type="submission" date="2021-12" db="EMBL/GenBank/DDBJ databases">
        <authorList>
            <person name="Martin H S."/>
        </authorList>
    </citation>
    <scope>NUCLEOTIDE SEQUENCE</scope>
</reference>
<gene>
    <name evidence="1" type="ORF">BINO364_LOCUS11321</name>
</gene>